<evidence type="ECO:0000256" key="2">
    <source>
        <dbReference type="ARBA" id="ARBA00022741"/>
    </source>
</evidence>
<evidence type="ECO:0000313" key="6">
    <source>
        <dbReference type="Proteomes" id="UP000002648"/>
    </source>
</evidence>
<dbReference type="InterPro" id="IPR024185">
    <property type="entry name" value="FTHF_cligase-like_sf"/>
</dbReference>
<dbReference type="PANTHER" id="PTHR23407:SF1">
    <property type="entry name" value="5-FORMYLTETRAHYDROFOLATE CYCLO-LIGASE"/>
    <property type="match status" value="1"/>
</dbReference>
<comment type="catalytic activity">
    <reaction evidence="4">
        <text>(6S)-5-formyl-5,6,7,8-tetrahydrofolate + ATP = (6R)-5,10-methenyltetrahydrofolate + ADP + phosphate</text>
        <dbReference type="Rhea" id="RHEA:10488"/>
        <dbReference type="ChEBI" id="CHEBI:30616"/>
        <dbReference type="ChEBI" id="CHEBI:43474"/>
        <dbReference type="ChEBI" id="CHEBI:57455"/>
        <dbReference type="ChEBI" id="CHEBI:57457"/>
        <dbReference type="ChEBI" id="CHEBI:456216"/>
        <dbReference type="EC" id="6.3.3.2"/>
    </reaction>
</comment>
<sequence length="243" mass="26707">MHAFVKTISAADGVILSSPVYHGLYFIALTAIDRGAAIYRIMKQSTKPPQSTSSLRAQLRKSGLSRRDALSAQERATFSQHACSHLIKTLEEKGEDFSRMILAGYWPIKSESDPRPLFDAIALRGGSLALPAVLDSTTMVFRAFSHDTVLEPMRFGTLGPSVENAVVIPNFIIVPLSAFDSQCHRLGYGGGYYDRAVEALEKQGHRLNLLGLGFSCQEVESIPHAEHDLVVQGIFTEKGFLKR</sequence>
<gene>
    <name evidence="5" type="ORF">ME9_00047</name>
</gene>
<keyword evidence="2 4" id="KW-0547">Nucleotide-binding</keyword>
<dbReference type="GO" id="GO:0046872">
    <property type="term" value="F:metal ion binding"/>
    <property type="evidence" value="ECO:0007669"/>
    <property type="project" value="UniProtKB-KW"/>
</dbReference>
<evidence type="ECO:0000256" key="1">
    <source>
        <dbReference type="ARBA" id="ARBA00010638"/>
    </source>
</evidence>
<comment type="similarity">
    <text evidence="1 4">Belongs to the 5-formyltetrahydrofolate cyclo-ligase family.</text>
</comment>
<dbReference type="GO" id="GO:0009396">
    <property type="term" value="P:folic acid-containing compound biosynthetic process"/>
    <property type="evidence" value="ECO:0007669"/>
    <property type="project" value="TreeGrafter"/>
</dbReference>
<protein>
    <recommendedName>
        <fullName evidence="4">5-formyltetrahydrofolate cyclo-ligase</fullName>
        <ecNumber evidence="4">6.3.3.2</ecNumber>
    </recommendedName>
</protein>
<dbReference type="GO" id="GO:0035999">
    <property type="term" value="P:tetrahydrofolate interconversion"/>
    <property type="evidence" value="ECO:0007669"/>
    <property type="project" value="TreeGrafter"/>
</dbReference>
<dbReference type="GO" id="GO:0030272">
    <property type="term" value="F:5-formyltetrahydrofolate cyclo-ligase activity"/>
    <property type="evidence" value="ECO:0007669"/>
    <property type="project" value="UniProtKB-EC"/>
</dbReference>
<dbReference type="SUPFAM" id="SSF100950">
    <property type="entry name" value="NagB/RpiA/CoA transferase-like"/>
    <property type="match status" value="1"/>
</dbReference>
<proteinExistence type="inferred from homology"/>
<dbReference type="Pfam" id="PF01812">
    <property type="entry name" value="5-FTHF_cyc-lig"/>
    <property type="match status" value="1"/>
</dbReference>
<organism evidence="5 6">
    <name type="scientific">Bartonella taylorii 8TBB</name>
    <dbReference type="NCBI Taxonomy" id="1094560"/>
    <lineage>
        <taxon>Bacteria</taxon>
        <taxon>Pseudomonadati</taxon>
        <taxon>Pseudomonadota</taxon>
        <taxon>Alphaproteobacteria</taxon>
        <taxon>Hyphomicrobiales</taxon>
        <taxon>Bartonellaceae</taxon>
        <taxon>Bartonella</taxon>
    </lineage>
</organism>
<keyword evidence="3 4" id="KW-0067">ATP-binding</keyword>
<dbReference type="Gene3D" id="3.40.50.10420">
    <property type="entry name" value="NagB/RpiA/CoA transferase-like"/>
    <property type="match status" value="1"/>
</dbReference>
<dbReference type="NCBIfam" id="TIGR02727">
    <property type="entry name" value="MTHFS_bact"/>
    <property type="match status" value="1"/>
</dbReference>
<reference evidence="5 6" key="1">
    <citation type="submission" date="2012-03" db="EMBL/GenBank/DDBJ databases">
        <title>The Genome Sequence of Bartonella taylorii 8TBB.</title>
        <authorList>
            <consortium name="The Broad Institute Genome Sequencing Platform"/>
            <consortium name="The Broad Institute Genome Sequencing Center for Infectious Disease"/>
            <person name="Feldgarden M."/>
            <person name="Kirby J."/>
            <person name="Kosoy M."/>
            <person name="Birtles R."/>
            <person name="Probert W.S."/>
            <person name="Chiaraviglio L."/>
            <person name="Young S.K."/>
            <person name="Zeng Q."/>
            <person name="Gargeya S."/>
            <person name="Fitzgerald M."/>
            <person name="Haas B."/>
            <person name="Abouelleil A."/>
            <person name="Alvarado L."/>
            <person name="Arachchi H.M."/>
            <person name="Berlin A."/>
            <person name="Chapman S.B."/>
            <person name="Gearin G."/>
            <person name="Goldberg J."/>
            <person name="Griggs A."/>
            <person name="Gujja S."/>
            <person name="Hansen M."/>
            <person name="Heiman D."/>
            <person name="Howarth C."/>
            <person name="Larimer J."/>
            <person name="Lui A."/>
            <person name="MacDonald P.J.P."/>
            <person name="McCowen C."/>
            <person name="Montmayeur A."/>
            <person name="Murphy C."/>
            <person name="Neiman D."/>
            <person name="Pearson M."/>
            <person name="Priest M."/>
            <person name="Roberts A."/>
            <person name="Saif S."/>
            <person name="Shea T."/>
            <person name="Sisk P."/>
            <person name="Stolte C."/>
            <person name="Sykes S."/>
            <person name="Wortman J."/>
            <person name="Nusbaum C."/>
            <person name="Birren B."/>
        </authorList>
    </citation>
    <scope>NUCLEOTIDE SEQUENCE [LARGE SCALE GENOMIC DNA]</scope>
    <source>
        <strain evidence="5 6">8TBB</strain>
    </source>
</reference>
<dbReference type="EC" id="6.3.3.2" evidence="4"/>
<keyword evidence="4" id="KW-0460">Magnesium</keyword>
<dbReference type="EMBL" id="AIMD01000002">
    <property type="protein sequence ID" value="EJF97866.1"/>
    <property type="molecule type" value="Genomic_DNA"/>
</dbReference>
<dbReference type="InterPro" id="IPR037171">
    <property type="entry name" value="NagB/RpiA_transferase-like"/>
</dbReference>
<dbReference type="InterPro" id="IPR002698">
    <property type="entry name" value="FTHF_cligase"/>
</dbReference>
<dbReference type="AlphaFoldDB" id="A0A9P2S3D0"/>
<name>A0A9P2S3D0_BARTA</name>
<dbReference type="GO" id="GO:0005524">
    <property type="term" value="F:ATP binding"/>
    <property type="evidence" value="ECO:0007669"/>
    <property type="project" value="UniProtKB-KW"/>
</dbReference>
<keyword evidence="6" id="KW-1185">Reference proteome</keyword>
<comment type="caution">
    <text evidence="5">The sequence shown here is derived from an EMBL/GenBank/DDBJ whole genome shotgun (WGS) entry which is preliminary data.</text>
</comment>
<dbReference type="PANTHER" id="PTHR23407">
    <property type="entry name" value="ATPASE INHIBITOR/5-FORMYLTETRAHYDROFOLATE CYCLO-LIGASE"/>
    <property type="match status" value="1"/>
</dbReference>
<dbReference type="Proteomes" id="UP000002648">
    <property type="component" value="Unassembled WGS sequence"/>
</dbReference>
<evidence type="ECO:0000256" key="3">
    <source>
        <dbReference type="ARBA" id="ARBA00022840"/>
    </source>
</evidence>
<keyword evidence="4" id="KW-0479">Metal-binding</keyword>
<evidence type="ECO:0000256" key="4">
    <source>
        <dbReference type="RuleBase" id="RU361279"/>
    </source>
</evidence>
<evidence type="ECO:0000313" key="5">
    <source>
        <dbReference type="EMBL" id="EJF97866.1"/>
    </source>
</evidence>
<accession>A0A9P2S3D0</accession>
<comment type="cofactor">
    <cofactor evidence="4">
        <name>Mg(2+)</name>
        <dbReference type="ChEBI" id="CHEBI:18420"/>
    </cofactor>
</comment>